<evidence type="ECO:0000256" key="5">
    <source>
        <dbReference type="ARBA" id="ARBA00022842"/>
    </source>
</evidence>
<evidence type="ECO:0000256" key="2">
    <source>
        <dbReference type="ARBA" id="ARBA00022722"/>
    </source>
</evidence>
<keyword evidence="4 6" id="KW-0378">Hydrolase</keyword>
<organism evidence="8 9">
    <name type="scientific">Microlunatus aurantiacus</name>
    <dbReference type="NCBI Taxonomy" id="446786"/>
    <lineage>
        <taxon>Bacteria</taxon>
        <taxon>Bacillati</taxon>
        <taxon>Actinomycetota</taxon>
        <taxon>Actinomycetes</taxon>
        <taxon>Propionibacteriales</taxon>
        <taxon>Propionibacteriaceae</taxon>
        <taxon>Microlunatus</taxon>
    </lineage>
</organism>
<sequence>MILVDTAVWIDHLHSREPRLVSLLLDAEVCVHPMVVGELALGSLRDRSGVLALMRHLPEVPTAAHHEVLDFVETHDLHGTGLSLVDAHLLAALRLSRTDRLWTRDRRLRQAAERLDVVADDVV</sequence>
<comment type="similarity">
    <text evidence="6">Belongs to the PINc/VapC protein family.</text>
</comment>
<feature type="binding site" evidence="6">
    <location>
        <position position="86"/>
    </location>
    <ligand>
        <name>Mg(2+)</name>
        <dbReference type="ChEBI" id="CHEBI:18420"/>
    </ligand>
</feature>
<comment type="cofactor">
    <cofactor evidence="6">
        <name>Mg(2+)</name>
        <dbReference type="ChEBI" id="CHEBI:18420"/>
    </cofactor>
</comment>
<dbReference type="SUPFAM" id="SSF88723">
    <property type="entry name" value="PIN domain-like"/>
    <property type="match status" value="1"/>
</dbReference>
<protein>
    <recommendedName>
        <fullName evidence="6">Ribonuclease VapC</fullName>
        <shortName evidence="6">RNase VapC</shortName>
        <ecNumber evidence="6">3.1.-.-</ecNumber>
    </recommendedName>
    <alternativeName>
        <fullName evidence="6">Toxin VapC</fullName>
    </alternativeName>
</protein>
<name>A0ABP7DUY6_9ACTN</name>
<dbReference type="InterPro" id="IPR002716">
    <property type="entry name" value="PIN_dom"/>
</dbReference>
<accession>A0ABP7DUY6</accession>
<keyword evidence="5 6" id="KW-0460">Magnesium</keyword>
<evidence type="ECO:0000313" key="9">
    <source>
        <dbReference type="Proteomes" id="UP001500051"/>
    </source>
</evidence>
<dbReference type="HAMAP" id="MF_00265">
    <property type="entry name" value="VapC_Nob1"/>
    <property type="match status" value="1"/>
</dbReference>
<keyword evidence="9" id="KW-1185">Reference proteome</keyword>
<feature type="binding site" evidence="6">
    <location>
        <position position="5"/>
    </location>
    <ligand>
        <name>Mg(2+)</name>
        <dbReference type="ChEBI" id="CHEBI:18420"/>
    </ligand>
</feature>
<evidence type="ECO:0000313" key="8">
    <source>
        <dbReference type="EMBL" id="GAA3710337.1"/>
    </source>
</evidence>
<dbReference type="Proteomes" id="UP001500051">
    <property type="component" value="Unassembled WGS sequence"/>
</dbReference>
<keyword evidence="6" id="KW-0800">Toxin</keyword>
<dbReference type="InterPro" id="IPR022907">
    <property type="entry name" value="VapC_family"/>
</dbReference>
<feature type="domain" description="PIN" evidence="7">
    <location>
        <begin position="2"/>
        <end position="113"/>
    </location>
</feature>
<dbReference type="EMBL" id="BAAAYX010000013">
    <property type="protein sequence ID" value="GAA3710337.1"/>
    <property type="molecule type" value="Genomic_DNA"/>
</dbReference>
<keyword evidence="1 6" id="KW-1277">Toxin-antitoxin system</keyword>
<proteinExistence type="inferred from homology"/>
<reference evidence="9" key="1">
    <citation type="journal article" date="2019" name="Int. J. Syst. Evol. Microbiol.">
        <title>The Global Catalogue of Microorganisms (GCM) 10K type strain sequencing project: providing services to taxonomists for standard genome sequencing and annotation.</title>
        <authorList>
            <consortium name="The Broad Institute Genomics Platform"/>
            <consortium name="The Broad Institute Genome Sequencing Center for Infectious Disease"/>
            <person name="Wu L."/>
            <person name="Ma J."/>
        </authorList>
    </citation>
    <scope>NUCLEOTIDE SEQUENCE [LARGE SCALE GENOMIC DNA]</scope>
    <source>
        <strain evidence="9">JCM 16548</strain>
    </source>
</reference>
<evidence type="ECO:0000259" key="7">
    <source>
        <dbReference type="Pfam" id="PF01850"/>
    </source>
</evidence>
<comment type="function">
    <text evidence="6">Toxic component of a toxin-antitoxin (TA) system. An RNase.</text>
</comment>
<keyword evidence="3 6" id="KW-0479">Metal-binding</keyword>
<dbReference type="Gene3D" id="3.40.50.1010">
    <property type="entry name" value="5'-nuclease"/>
    <property type="match status" value="1"/>
</dbReference>
<dbReference type="RefSeq" id="WP_344813297.1">
    <property type="nucleotide sequence ID" value="NZ_BAAAYX010000013.1"/>
</dbReference>
<keyword evidence="2 6" id="KW-0540">Nuclease</keyword>
<gene>
    <name evidence="6" type="primary">vapC</name>
    <name evidence="8" type="ORF">GCM10022204_30930</name>
</gene>
<dbReference type="CDD" id="cd09854">
    <property type="entry name" value="PIN_VapC-like"/>
    <property type="match status" value="1"/>
</dbReference>
<dbReference type="EC" id="3.1.-.-" evidence="6"/>
<evidence type="ECO:0000256" key="6">
    <source>
        <dbReference type="HAMAP-Rule" id="MF_00265"/>
    </source>
</evidence>
<dbReference type="InterPro" id="IPR029060">
    <property type="entry name" value="PIN-like_dom_sf"/>
</dbReference>
<evidence type="ECO:0000256" key="1">
    <source>
        <dbReference type="ARBA" id="ARBA00022649"/>
    </source>
</evidence>
<dbReference type="Pfam" id="PF01850">
    <property type="entry name" value="PIN"/>
    <property type="match status" value="1"/>
</dbReference>
<evidence type="ECO:0000256" key="4">
    <source>
        <dbReference type="ARBA" id="ARBA00022801"/>
    </source>
</evidence>
<evidence type="ECO:0000256" key="3">
    <source>
        <dbReference type="ARBA" id="ARBA00022723"/>
    </source>
</evidence>
<comment type="caution">
    <text evidence="8">The sequence shown here is derived from an EMBL/GenBank/DDBJ whole genome shotgun (WGS) entry which is preliminary data.</text>
</comment>